<dbReference type="HOGENOM" id="CLU_3168466_0_0_4"/>
<organism evidence="1 2">
    <name type="scientific">Gallionella capsiferriformans (strain ES-2)</name>
    <name type="common">Gallionella ferruginea capsiferriformans (strain ES-2)</name>
    <dbReference type="NCBI Taxonomy" id="395494"/>
    <lineage>
        <taxon>Bacteria</taxon>
        <taxon>Pseudomonadati</taxon>
        <taxon>Pseudomonadota</taxon>
        <taxon>Betaproteobacteria</taxon>
        <taxon>Nitrosomonadales</taxon>
        <taxon>Gallionellaceae</taxon>
        <taxon>Gallionella</taxon>
    </lineage>
</organism>
<protein>
    <submittedName>
        <fullName evidence="1">Uncharacterized protein</fullName>
    </submittedName>
</protein>
<evidence type="ECO:0000313" key="1">
    <source>
        <dbReference type="EMBL" id="ADL55679.1"/>
    </source>
</evidence>
<evidence type="ECO:0000313" key="2">
    <source>
        <dbReference type="Proteomes" id="UP000001235"/>
    </source>
</evidence>
<dbReference type="RefSeq" id="WP_013293618.1">
    <property type="nucleotide sequence ID" value="NC_014394.1"/>
</dbReference>
<dbReference type="KEGG" id="gca:Galf_1667"/>
<proteinExistence type="predicted"/>
<dbReference type="AlphaFoldDB" id="D9SGN2"/>
<name>D9SGN2_GALCS</name>
<keyword evidence="2" id="KW-1185">Reference proteome</keyword>
<dbReference type="Proteomes" id="UP000001235">
    <property type="component" value="Chromosome"/>
</dbReference>
<dbReference type="EMBL" id="CP002159">
    <property type="protein sequence ID" value="ADL55679.1"/>
    <property type="molecule type" value="Genomic_DNA"/>
</dbReference>
<accession>D9SGN2</accession>
<dbReference type="STRING" id="395494.Galf_1667"/>
<sequence length="47" mass="5297">MNKPTPIIIRFKPQLTLVSAEELALLESILPDLIQAMQAAEVHQQQE</sequence>
<gene>
    <name evidence="1" type="ordered locus">Galf_1667</name>
</gene>
<reference evidence="1 2" key="1">
    <citation type="submission" date="2010-08" db="EMBL/GenBank/DDBJ databases">
        <title>Complete sequence of Gallionella capsiferriformans ES-2.</title>
        <authorList>
            <consortium name="US DOE Joint Genome Institute"/>
            <person name="Lucas S."/>
            <person name="Copeland A."/>
            <person name="Lapidus A."/>
            <person name="Cheng J.-F."/>
            <person name="Bruce D."/>
            <person name="Goodwin L."/>
            <person name="Pitluck S."/>
            <person name="Chertkov O."/>
            <person name="Davenport K.W."/>
            <person name="Detter J.C."/>
            <person name="Han C."/>
            <person name="Tapia R."/>
            <person name="Land M."/>
            <person name="Hauser L."/>
            <person name="Chang Y.-J."/>
            <person name="Jeffries C."/>
            <person name="Kyrpides N."/>
            <person name="Ivanova N."/>
            <person name="Mikhailova N."/>
            <person name="Shelobolina E.S."/>
            <person name="Picardal F."/>
            <person name="Roden E."/>
            <person name="Emerson D."/>
            <person name="Woyke T."/>
        </authorList>
    </citation>
    <scope>NUCLEOTIDE SEQUENCE [LARGE SCALE GENOMIC DNA]</scope>
    <source>
        <strain evidence="1 2">ES-2</strain>
    </source>
</reference>